<keyword evidence="1" id="KW-0547">Nucleotide-binding</keyword>
<dbReference type="GO" id="GO:0046872">
    <property type="term" value="F:metal ion binding"/>
    <property type="evidence" value="ECO:0007669"/>
    <property type="project" value="InterPro"/>
</dbReference>
<keyword evidence="1" id="KW-0067">ATP-binding</keyword>
<sequence>MCYVKCLESYIHTIASQIQFLGAINIQAFITSGNKPMFIEINPRLGGGSALGFAASENWITAMIEMFVYKQNITAKPIKYGLKMARSYQEIYF</sequence>
<dbReference type="Gene3D" id="3.30.470.20">
    <property type="entry name" value="ATP-grasp fold, B domain"/>
    <property type="match status" value="1"/>
</dbReference>
<organism evidence="3 4">
    <name type="scientific">Helicobacter cinaedi CCUG 18818 = ATCC BAA-847</name>
    <dbReference type="NCBI Taxonomy" id="537971"/>
    <lineage>
        <taxon>Bacteria</taxon>
        <taxon>Pseudomonadati</taxon>
        <taxon>Campylobacterota</taxon>
        <taxon>Epsilonproteobacteria</taxon>
        <taxon>Campylobacterales</taxon>
        <taxon>Helicobacteraceae</taxon>
        <taxon>Helicobacter</taxon>
    </lineage>
</organism>
<evidence type="ECO:0000313" key="3">
    <source>
        <dbReference type="EMBL" id="BAM32053.1"/>
    </source>
</evidence>
<dbReference type="GO" id="GO:0005524">
    <property type="term" value="F:ATP binding"/>
    <property type="evidence" value="ECO:0007669"/>
    <property type="project" value="UniProtKB-UniRule"/>
</dbReference>
<dbReference type="KEGG" id="hcb:HCBAA847_0815"/>
<dbReference type="SUPFAM" id="SSF56059">
    <property type="entry name" value="Glutathione synthetase ATP-binding domain-like"/>
    <property type="match status" value="1"/>
</dbReference>
<dbReference type="Proteomes" id="UP000006036">
    <property type="component" value="Chromosome 1"/>
</dbReference>
<feature type="domain" description="ATP-grasp" evidence="2">
    <location>
        <begin position="14"/>
        <end position="68"/>
    </location>
</feature>
<dbReference type="Pfam" id="PF15632">
    <property type="entry name" value="ATPgrasp_Ter"/>
    <property type="match status" value="1"/>
</dbReference>
<proteinExistence type="predicted"/>
<dbReference type="PROSITE" id="PS50975">
    <property type="entry name" value="ATP_GRASP"/>
    <property type="match status" value="1"/>
</dbReference>
<dbReference type="PROSITE" id="PS00867">
    <property type="entry name" value="CPSASE_2"/>
    <property type="match status" value="1"/>
</dbReference>
<dbReference type="InterPro" id="IPR011761">
    <property type="entry name" value="ATP-grasp"/>
</dbReference>
<protein>
    <recommendedName>
        <fullName evidence="2">ATP-grasp domain-containing protein</fullName>
    </recommendedName>
</protein>
<evidence type="ECO:0000256" key="1">
    <source>
        <dbReference type="PROSITE-ProRule" id="PRU00409"/>
    </source>
</evidence>
<gene>
    <name evidence="3" type="ORF">HCBAA847_0815</name>
</gene>
<name>A0AAI8QGU4_9HELI</name>
<dbReference type="AlphaFoldDB" id="A0AAI8QGU4"/>
<reference evidence="3 4" key="1">
    <citation type="journal article" date="2012" name="J. Bacteriol.">
        <title>Complete Genome Sequence of Helicobacter cinaedi Type Strain ATCC BAA-847.</title>
        <authorList>
            <person name="Miyoshi-Akiyama T."/>
            <person name="Takeshita N."/>
            <person name="Ohmagari N."/>
            <person name="Kirikae T."/>
        </authorList>
    </citation>
    <scope>NUCLEOTIDE SEQUENCE [LARGE SCALE GENOMIC DNA]</scope>
    <source>
        <strain evidence="3 4">ATCC BAA-847</strain>
    </source>
</reference>
<evidence type="ECO:0000259" key="2">
    <source>
        <dbReference type="PROSITE" id="PS50975"/>
    </source>
</evidence>
<accession>A0AAI8QGU4</accession>
<evidence type="ECO:0000313" key="4">
    <source>
        <dbReference type="Proteomes" id="UP000006036"/>
    </source>
</evidence>
<dbReference type="InterPro" id="IPR005479">
    <property type="entry name" value="CPAse_ATP-bd"/>
</dbReference>
<dbReference type="EMBL" id="AP012492">
    <property type="protein sequence ID" value="BAM32053.1"/>
    <property type="molecule type" value="Genomic_DNA"/>
</dbReference>